<evidence type="ECO:0000256" key="1">
    <source>
        <dbReference type="ARBA" id="ARBA00009690"/>
    </source>
</evidence>
<dbReference type="GO" id="GO:0005525">
    <property type="term" value="F:GTP binding"/>
    <property type="evidence" value="ECO:0007669"/>
    <property type="project" value="UniProtKB-UniRule"/>
</dbReference>
<dbReference type="OrthoDB" id="9813375at2"/>
<dbReference type="InterPro" id="IPR020805">
    <property type="entry name" value="Cell_div_FtsZ_CS"/>
</dbReference>
<evidence type="ECO:0000256" key="5">
    <source>
        <dbReference type="HAMAP-Rule" id="MF_00909"/>
    </source>
</evidence>
<evidence type="ECO:0000256" key="3">
    <source>
        <dbReference type="ARBA" id="ARBA00022741"/>
    </source>
</evidence>
<dbReference type="SUPFAM" id="SSF55307">
    <property type="entry name" value="Tubulin C-terminal domain-like"/>
    <property type="match status" value="1"/>
</dbReference>
<dbReference type="STRING" id="427683.A5481_23275"/>
<dbReference type="GO" id="GO:0005737">
    <property type="term" value="C:cytoplasm"/>
    <property type="evidence" value="ECO:0007669"/>
    <property type="project" value="UniProtKB-SubCell"/>
</dbReference>
<feature type="binding site" evidence="5">
    <location>
        <begin position="111"/>
        <end position="113"/>
    </location>
    <ligand>
        <name>GTP</name>
        <dbReference type="ChEBI" id="CHEBI:37565"/>
    </ligand>
</feature>
<dbReference type="Gene3D" id="3.40.50.1440">
    <property type="entry name" value="Tubulin/FtsZ, GTPase domain"/>
    <property type="match status" value="1"/>
</dbReference>
<dbReference type="SMART" id="SM00864">
    <property type="entry name" value="Tubulin"/>
    <property type="match status" value="1"/>
</dbReference>
<comment type="subcellular location">
    <subcellularLocation>
        <location evidence="5">Cytoplasm</location>
    </subcellularLocation>
    <text evidence="5">Assembles at midcell at the inner surface of the cytoplasmic membrane.</text>
</comment>
<dbReference type="FunFam" id="3.40.50.1440:FF:000001">
    <property type="entry name" value="Cell division protein FtsZ"/>
    <property type="match status" value="1"/>
</dbReference>
<comment type="similarity">
    <text evidence="1 5 7">Belongs to the FtsZ family.</text>
</comment>
<dbReference type="NCBIfam" id="TIGR00065">
    <property type="entry name" value="ftsZ"/>
    <property type="match status" value="1"/>
</dbReference>
<feature type="domain" description="Tubulin/FtsZ GTPase" evidence="9">
    <location>
        <begin position="16"/>
        <end position="208"/>
    </location>
</feature>
<dbReference type="SMART" id="SM00865">
    <property type="entry name" value="Tubulin_C"/>
    <property type="match status" value="1"/>
</dbReference>
<accession>A0A179S688</accession>
<feature type="compositionally biased region" description="Low complexity" evidence="8">
    <location>
        <begin position="519"/>
        <end position="530"/>
    </location>
</feature>
<dbReference type="InterPro" id="IPR018316">
    <property type="entry name" value="Tubulin/FtsZ_2-layer-sand-dom"/>
</dbReference>
<feature type="binding site" evidence="5">
    <location>
        <begin position="24"/>
        <end position="28"/>
    </location>
    <ligand>
        <name>GTP</name>
        <dbReference type="ChEBI" id="CHEBI:37565"/>
    </ligand>
</feature>
<dbReference type="RefSeq" id="WP_048435630.1">
    <property type="nucleotide sequence ID" value="NZ_LWHQ01000047.1"/>
</dbReference>
<feature type="domain" description="Tubulin/FtsZ 2-layer sandwich" evidence="10">
    <location>
        <begin position="210"/>
        <end position="328"/>
    </location>
</feature>
<dbReference type="Pfam" id="PF12327">
    <property type="entry name" value="FtsZ_C"/>
    <property type="match status" value="1"/>
</dbReference>
<dbReference type="GO" id="GO:0043093">
    <property type="term" value="P:FtsZ-dependent cytokinesis"/>
    <property type="evidence" value="ECO:0007669"/>
    <property type="project" value="UniProtKB-UniRule"/>
</dbReference>
<dbReference type="AlphaFoldDB" id="A0A179S688"/>
<reference evidence="11 12" key="1">
    <citation type="submission" date="2016-04" db="EMBL/GenBank/DDBJ databases">
        <authorList>
            <person name="Evans L.H."/>
            <person name="Alamgir A."/>
            <person name="Owens N."/>
            <person name="Weber N.D."/>
            <person name="Virtaneva K."/>
            <person name="Barbian K."/>
            <person name="Babar A."/>
            <person name="Rosenke K."/>
        </authorList>
    </citation>
    <scope>NUCLEOTIDE SEQUENCE [LARGE SCALE GENOMIC DNA]</scope>
    <source>
        <strain evidence="11 12">PMB02</strain>
    </source>
</reference>
<evidence type="ECO:0000256" key="8">
    <source>
        <dbReference type="SAM" id="MobiDB-lite"/>
    </source>
</evidence>
<dbReference type="InterPro" id="IPR036525">
    <property type="entry name" value="Tubulin/FtsZ_GTPase_sf"/>
</dbReference>
<dbReference type="Gene3D" id="3.30.1330.20">
    <property type="entry name" value="Tubulin/FtsZ, C-terminal domain"/>
    <property type="match status" value="1"/>
</dbReference>
<proteinExistence type="inferred from homology"/>
<dbReference type="EMBL" id="LWHQ01000047">
    <property type="protein sequence ID" value="OAS20036.1"/>
    <property type="molecule type" value="Genomic_DNA"/>
</dbReference>
<dbReference type="GO" id="GO:0051258">
    <property type="term" value="P:protein polymerization"/>
    <property type="evidence" value="ECO:0007669"/>
    <property type="project" value="UniProtKB-UniRule"/>
</dbReference>
<feature type="binding site" evidence="5">
    <location>
        <position position="142"/>
    </location>
    <ligand>
        <name>GTP</name>
        <dbReference type="ChEBI" id="CHEBI:37565"/>
    </ligand>
</feature>
<keyword evidence="4 5" id="KW-0342">GTP-binding</keyword>
<dbReference type="PROSITE" id="PS01134">
    <property type="entry name" value="FTSZ_1"/>
    <property type="match status" value="1"/>
</dbReference>
<keyword evidence="2 5" id="KW-0963">Cytoplasm</keyword>
<feature type="binding site" evidence="5">
    <location>
        <position position="190"/>
    </location>
    <ligand>
        <name>GTP</name>
        <dbReference type="ChEBI" id="CHEBI:37565"/>
    </ligand>
</feature>
<dbReference type="PANTHER" id="PTHR30314:SF3">
    <property type="entry name" value="MITOCHONDRIAL DIVISION PROTEIN FSZA"/>
    <property type="match status" value="1"/>
</dbReference>
<dbReference type="Pfam" id="PF00091">
    <property type="entry name" value="Tubulin"/>
    <property type="match status" value="1"/>
</dbReference>
<comment type="function">
    <text evidence="5 7">Essential cell division protein that forms a contractile ring structure (Z ring) at the future cell division site. The regulation of the ring assembly controls the timing and the location of cell division. One of the functions of the FtsZ ring is to recruit other cell division proteins to the septum to produce a new cell wall between the dividing cells. Binds GTP and shows GTPase activity.</text>
</comment>
<evidence type="ECO:0000313" key="11">
    <source>
        <dbReference type="EMBL" id="OAS20036.1"/>
    </source>
</evidence>
<keyword evidence="3 5" id="KW-0547">Nucleotide-binding</keyword>
<feature type="region of interest" description="Disordered" evidence="8">
    <location>
        <begin position="479"/>
        <end position="620"/>
    </location>
</feature>
<keyword evidence="5 7" id="KW-0132">Cell division</keyword>
<comment type="caution">
    <text evidence="11">The sequence shown here is derived from an EMBL/GenBank/DDBJ whole genome shotgun (WGS) entry which is preliminary data.</text>
</comment>
<evidence type="ECO:0000256" key="6">
    <source>
        <dbReference type="NCBIfam" id="TIGR00065"/>
    </source>
</evidence>
<dbReference type="GO" id="GO:0032153">
    <property type="term" value="C:cell division site"/>
    <property type="evidence" value="ECO:0007669"/>
    <property type="project" value="UniProtKB-UniRule"/>
</dbReference>
<name>A0A179S688_9HYPH</name>
<dbReference type="InterPro" id="IPR024757">
    <property type="entry name" value="FtsZ_C"/>
</dbReference>
<keyword evidence="5 7" id="KW-0131">Cell cycle</keyword>
<evidence type="ECO:0000256" key="7">
    <source>
        <dbReference type="RuleBase" id="RU000631"/>
    </source>
</evidence>
<feature type="binding site" evidence="5">
    <location>
        <position position="146"/>
    </location>
    <ligand>
        <name>GTP</name>
        <dbReference type="ChEBI" id="CHEBI:37565"/>
    </ligand>
</feature>
<dbReference type="FunFam" id="3.30.1330.20:FF:000011">
    <property type="entry name" value="Cell division protein FtsZ"/>
    <property type="match status" value="1"/>
</dbReference>
<sequence>MAISLQAPDIRELKPRITVFGVGGAGGNAVNNMIESGLLGCEFVVANTDAQALTSSKAERVIQMGIGVTQGLGAGSQPDVGRAAAEEVIDEIRDQLSGAHMCFITAGMGGGTGTGAAPVIARTARDMGILTVGVVTKPFQFEGVRRMRTAESGINELQQAVDTLIVIPNQNLFRVANEKTTFADAFAMADQVLYSGVACITDLMVKEGLINLDFADVRAIMRGMGKAMMGTGEASGEKRANRAAEAAIANPLLDDVSMKGARGLLISITGGNDLTLYELDEAATRIREEVDSDANIILGATFDESLDGIIRVSVVATGIEPALINANAIGSPEIAQTEQRIAEVAERLRAEARARAAAPSAPAASFRPTEAPVARAPAPEPVAHAPMHAPMHPQASAPEPVRMELPPVHQAAGLMRDEVQITPAQPRTAPVYEPAPAPAPEAQMPMASGPFIPPSPAVVRAPRMPRVQDLPMPAQNQIRASRGEEPVQQVTPDAKRTSLLRRLATVGFGGRREDEAGHPAQAPAPAAHAPQPAPRPMPQAPLQQAHLHQAPQHQPMQQAPAPRQAAPQAYAPQGYAPQQPQGYRPAQGNLDPQGRAVPAGNRMMDDDQLEIPAFLRRQAN</sequence>
<feature type="region of interest" description="Disordered" evidence="8">
    <location>
        <begin position="356"/>
        <end position="375"/>
    </location>
</feature>
<dbReference type="GO" id="GO:0003924">
    <property type="term" value="F:GTPase activity"/>
    <property type="evidence" value="ECO:0007669"/>
    <property type="project" value="UniProtKB-UniRule"/>
</dbReference>
<dbReference type="InterPro" id="IPR045061">
    <property type="entry name" value="FtsZ/CetZ"/>
</dbReference>
<organism evidence="11 12">
    <name type="scientific">Methylobacterium platani</name>
    <dbReference type="NCBI Taxonomy" id="427683"/>
    <lineage>
        <taxon>Bacteria</taxon>
        <taxon>Pseudomonadati</taxon>
        <taxon>Pseudomonadota</taxon>
        <taxon>Alphaproteobacteria</taxon>
        <taxon>Hyphomicrobiales</taxon>
        <taxon>Methylobacteriaceae</taxon>
        <taxon>Methylobacterium</taxon>
    </lineage>
</organism>
<dbReference type="PANTHER" id="PTHR30314">
    <property type="entry name" value="CELL DIVISION PROTEIN FTSZ-RELATED"/>
    <property type="match status" value="1"/>
</dbReference>
<evidence type="ECO:0000313" key="12">
    <source>
        <dbReference type="Proteomes" id="UP000078316"/>
    </source>
</evidence>
<dbReference type="InterPro" id="IPR008280">
    <property type="entry name" value="Tub_FtsZ_C"/>
</dbReference>
<gene>
    <name evidence="5" type="primary">ftsZ</name>
    <name evidence="11" type="ORF">A5481_23275</name>
</gene>
<dbReference type="SUPFAM" id="SSF52490">
    <property type="entry name" value="Tubulin nucleotide-binding domain-like"/>
    <property type="match status" value="1"/>
</dbReference>
<dbReference type="PROSITE" id="PS01135">
    <property type="entry name" value="FTSZ_2"/>
    <property type="match status" value="1"/>
</dbReference>
<protein>
    <recommendedName>
        <fullName evidence="5 6">Cell division protein FtsZ</fullName>
    </recommendedName>
</protein>
<dbReference type="InterPro" id="IPR037103">
    <property type="entry name" value="Tubulin/FtsZ-like_C"/>
</dbReference>
<dbReference type="CDD" id="cd02201">
    <property type="entry name" value="FtsZ_type1"/>
    <property type="match status" value="1"/>
</dbReference>
<dbReference type="Proteomes" id="UP000078316">
    <property type="component" value="Unassembled WGS sequence"/>
</dbReference>
<dbReference type="InterPro" id="IPR000158">
    <property type="entry name" value="Cell_div_FtsZ"/>
</dbReference>
<evidence type="ECO:0000256" key="4">
    <source>
        <dbReference type="ARBA" id="ARBA00023134"/>
    </source>
</evidence>
<dbReference type="HAMAP" id="MF_00909">
    <property type="entry name" value="FtsZ"/>
    <property type="match status" value="1"/>
</dbReference>
<keyword evidence="5 7" id="KW-0717">Septation</keyword>
<dbReference type="PRINTS" id="PR00423">
    <property type="entry name" value="CELLDVISFTSZ"/>
</dbReference>
<comment type="subunit">
    <text evidence="5">Homodimer. Polymerizes to form a dynamic ring structure in a strictly GTP-dependent manner. Interacts directly with several other division proteins.</text>
</comment>
<dbReference type="InterPro" id="IPR003008">
    <property type="entry name" value="Tubulin_FtsZ_GTPase"/>
</dbReference>
<feature type="compositionally biased region" description="Low complexity" evidence="8">
    <location>
        <begin position="540"/>
        <end position="588"/>
    </location>
</feature>
<dbReference type="GO" id="GO:0000917">
    <property type="term" value="P:division septum assembly"/>
    <property type="evidence" value="ECO:0007669"/>
    <property type="project" value="UniProtKB-KW"/>
</dbReference>
<evidence type="ECO:0000259" key="9">
    <source>
        <dbReference type="SMART" id="SM00864"/>
    </source>
</evidence>
<evidence type="ECO:0000256" key="2">
    <source>
        <dbReference type="ARBA" id="ARBA00022490"/>
    </source>
</evidence>
<evidence type="ECO:0000259" key="10">
    <source>
        <dbReference type="SMART" id="SM00865"/>
    </source>
</evidence>